<proteinExistence type="predicted"/>
<name>A0ABW5KRN1_9FLAO</name>
<comment type="caution">
    <text evidence="1">The sequence shown here is derived from an EMBL/GenBank/DDBJ whole genome shotgun (WGS) entry which is preliminary data.</text>
</comment>
<evidence type="ECO:0000313" key="1">
    <source>
        <dbReference type="EMBL" id="MFD2551284.1"/>
    </source>
</evidence>
<dbReference type="InterPro" id="IPR018914">
    <property type="entry name" value="DUF2480"/>
</dbReference>
<evidence type="ECO:0000313" key="2">
    <source>
        <dbReference type="Proteomes" id="UP001597472"/>
    </source>
</evidence>
<dbReference type="EMBL" id="JBHULS010000002">
    <property type="protein sequence ID" value="MFD2551284.1"/>
    <property type="molecule type" value="Genomic_DNA"/>
</dbReference>
<dbReference type="Proteomes" id="UP001597472">
    <property type="component" value="Unassembled WGS sequence"/>
</dbReference>
<accession>A0ABW5KRN1</accession>
<reference evidence="2" key="1">
    <citation type="journal article" date="2019" name="Int. J. Syst. Evol. Microbiol.">
        <title>The Global Catalogue of Microorganisms (GCM) 10K type strain sequencing project: providing services to taxonomists for standard genome sequencing and annotation.</title>
        <authorList>
            <consortium name="The Broad Institute Genomics Platform"/>
            <consortium name="The Broad Institute Genome Sequencing Center for Infectious Disease"/>
            <person name="Wu L."/>
            <person name="Ma J."/>
        </authorList>
    </citation>
    <scope>NUCLEOTIDE SEQUENCE [LARGE SCALE GENOMIC DNA]</scope>
    <source>
        <strain evidence="2">KCTC 42587</strain>
    </source>
</reference>
<organism evidence="1 2">
    <name type="scientific">Bizionia sediminis</name>
    <dbReference type="NCBI Taxonomy" id="1737064"/>
    <lineage>
        <taxon>Bacteria</taxon>
        <taxon>Pseudomonadati</taxon>
        <taxon>Bacteroidota</taxon>
        <taxon>Flavobacteriia</taxon>
        <taxon>Flavobacteriales</taxon>
        <taxon>Flavobacteriaceae</taxon>
        <taxon>Bizionia</taxon>
    </lineage>
</organism>
<dbReference type="RefSeq" id="WP_376892426.1">
    <property type="nucleotide sequence ID" value="NZ_JBHULS010000002.1"/>
</dbReference>
<protein>
    <submittedName>
        <fullName evidence="1">DUF2480 family protein</fullName>
    </submittedName>
</protein>
<sequence length="168" mass="19116">MADTIINRVANSKLVTLDLEDYYPTGKRMTLDIAPWLFEGIVLREKDFRAFVKEHNWQQYKDAYVAIYCSTDAIIPAWAYMLISISLESVAKKTVLGNLEHLETILYQDIIERLDVSPFTDKPVIVKGCSKKPVPVNAYLMITNKLKPVAKSILFGEACSSVPLFKRK</sequence>
<keyword evidence="2" id="KW-1185">Reference proteome</keyword>
<gene>
    <name evidence="1" type="ORF">ACFSQP_05590</name>
</gene>
<dbReference type="Pfam" id="PF10652">
    <property type="entry name" value="DUF2480"/>
    <property type="match status" value="1"/>
</dbReference>